<gene>
    <name evidence="2" type="ORF">GM655_18885</name>
</gene>
<dbReference type="EMBL" id="WNKW01000006">
    <property type="protein sequence ID" value="MTW34871.1"/>
    <property type="molecule type" value="Genomic_DNA"/>
</dbReference>
<evidence type="ECO:0000313" key="2">
    <source>
        <dbReference type="EMBL" id="MTW34871.1"/>
    </source>
</evidence>
<protein>
    <recommendedName>
        <fullName evidence="4">SH3 domain-containing protein</fullName>
    </recommendedName>
</protein>
<evidence type="ECO:0000313" key="3">
    <source>
        <dbReference type="Proteomes" id="UP000735592"/>
    </source>
</evidence>
<feature type="region of interest" description="Disordered" evidence="1">
    <location>
        <begin position="1"/>
        <end position="21"/>
    </location>
</feature>
<accession>A0ABW9SRT8</accession>
<comment type="caution">
    <text evidence="2">The sequence shown here is derived from an EMBL/GenBank/DDBJ whole genome shotgun (WGS) entry which is preliminary data.</text>
</comment>
<dbReference type="Proteomes" id="UP000735592">
    <property type="component" value="Unassembled WGS sequence"/>
</dbReference>
<name>A0ABW9SRT8_9BURK</name>
<evidence type="ECO:0000256" key="1">
    <source>
        <dbReference type="SAM" id="MobiDB-lite"/>
    </source>
</evidence>
<proteinExistence type="predicted"/>
<keyword evidence="3" id="KW-1185">Reference proteome</keyword>
<evidence type="ECO:0008006" key="4">
    <source>
        <dbReference type="Google" id="ProtNLM"/>
    </source>
</evidence>
<dbReference type="RefSeq" id="WP_155436220.1">
    <property type="nucleotide sequence ID" value="NZ_JBHLXK010000002.1"/>
</dbReference>
<sequence>MSKANTLQKPATDETSKAATNQDSTVPQPYILLKTATANKLGKNSAGGIAYRVLADTDRKNLYITITGNDGGGYFSREVVPFSQVEKCLTDWPDAGKALPSKLFKTAFVGRSSNNAGFLAAILRAEDLLTAAPDAETQHVRHGDMATWKAELLTETGTQITLPDMTNSCAVVDGGPDETANKTLSLPRKKA</sequence>
<organism evidence="2 3">
    <name type="scientific">Pseudoduganella danionis</name>
    <dbReference type="NCBI Taxonomy" id="1890295"/>
    <lineage>
        <taxon>Bacteria</taxon>
        <taxon>Pseudomonadati</taxon>
        <taxon>Pseudomonadota</taxon>
        <taxon>Betaproteobacteria</taxon>
        <taxon>Burkholderiales</taxon>
        <taxon>Oxalobacteraceae</taxon>
        <taxon>Telluria group</taxon>
        <taxon>Pseudoduganella</taxon>
    </lineage>
</organism>
<reference evidence="2 3" key="1">
    <citation type="submission" date="2019-11" db="EMBL/GenBank/DDBJ databases">
        <title>Type strains purchased from KCTC, JCM and DSMZ.</title>
        <authorList>
            <person name="Lu H."/>
        </authorList>
    </citation>
    <scope>NUCLEOTIDE SEQUENCE [LARGE SCALE GENOMIC DNA]</scope>
    <source>
        <strain evidence="2 3">DSM 103461</strain>
    </source>
</reference>